<name>A0A9P5VGX2_9FUNG</name>
<dbReference type="AlphaFoldDB" id="A0A9P5VGX2"/>
<keyword evidence="3" id="KW-1185">Reference proteome</keyword>
<dbReference type="EMBL" id="JAAAUY010001389">
    <property type="protein sequence ID" value="KAF9323016.1"/>
    <property type="molecule type" value="Genomic_DNA"/>
</dbReference>
<evidence type="ECO:0000313" key="2">
    <source>
        <dbReference type="EMBL" id="KAF9323016.1"/>
    </source>
</evidence>
<dbReference type="Proteomes" id="UP000696485">
    <property type="component" value="Unassembled WGS sequence"/>
</dbReference>
<gene>
    <name evidence="2" type="ORF">BG006_001832</name>
</gene>
<evidence type="ECO:0000256" key="1">
    <source>
        <dbReference type="SAM" id="MobiDB-lite"/>
    </source>
</evidence>
<accession>A0A9P5VGX2</accession>
<comment type="caution">
    <text evidence="2">The sequence shown here is derived from an EMBL/GenBank/DDBJ whole genome shotgun (WGS) entry which is preliminary data.</text>
</comment>
<reference evidence="2" key="1">
    <citation type="journal article" date="2020" name="Fungal Divers.">
        <title>Resolving the Mortierellaceae phylogeny through synthesis of multi-gene phylogenetics and phylogenomics.</title>
        <authorList>
            <person name="Vandepol N."/>
            <person name="Liber J."/>
            <person name="Desiro A."/>
            <person name="Na H."/>
            <person name="Kennedy M."/>
            <person name="Barry K."/>
            <person name="Grigoriev I.V."/>
            <person name="Miller A.N."/>
            <person name="O'Donnell K."/>
            <person name="Stajich J.E."/>
            <person name="Bonito G."/>
        </authorList>
    </citation>
    <scope>NUCLEOTIDE SEQUENCE</scope>
    <source>
        <strain evidence="2">NVP1</strain>
    </source>
</reference>
<protein>
    <submittedName>
        <fullName evidence="2">Uncharacterized protein</fullName>
    </submittedName>
</protein>
<sequence length="81" mass="9108">SHKFRVDHHKLTYDPSDNSCDHRSNSCETIVDSDEPECSSDYCNNSHESHVIPHDAFDDACITPSDSIDHTESPSSHPCQH</sequence>
<feature type="region of interest" description="Disordered" evidence="1">
    <location>
        <begin position="1"/>
        <end position="24"/>
    </location>
</feature>
<evidence type="ECO:0000313" key="3">
    <source>
        <dbReference type="Proteomes" id="UP000696485"/>
    </source>
</evidence>
<organism evidence="2 3">
    <name type="scientific">Podila minutissima</name>
    <dbReference type="NCBI Taxonomy" id="64525"/>
    <lineage>
        <taxon>Eukaryota</taxon>
        <taxon>Fungi</taxon>
        <taxon>Fungi incertae sedis</taxon>
        <taxon>Mucoromycota</taxon>
        <taxon>Mortierellomycotina</taxon>
        <taxon>Mortierellomycetes</taxon>
        <taxon>Mortierellales</taxon>
        <taxon>Mortierellaceae</taxon>
        <taxon>Podila</taxon>
    </lineage>
</organism>
<proteinExistence type="predicted"/>
<feature type="non-terminal residue" evidence="2">
    <location>
        <position position="1"/>
    </location>
</feature>